<dbReference type="GeneID" id="5430261"/>
<evidence type="ECO:0000313" key="1">
    <source>
        <dbReference type="EMBL" id="ATZ58070.1"/>
    </source>
</evidence>
<organism evidence="1 2">
    <name type="scientific">Botryotinia fuckeliana (strain B05.10)</name>
    <name type="common">Noble rot fungus</name>
    <name type="synonym">Botrytis cinerea</name>
    <dbReference type="NCBI Taxonomy" id="332648"/>
    <lineage>
        <taxon>Eukaryota</taxon>
        <taxon>Fungi</taxon>
        <taxon>Dikarya</taxon>
        <taxon>Ascomycota</taxon>
        <taxon>Pezizomycotina</taxon>
        <taxon>Leotiomycetes</taxon>
        <taxon>Helotiales</taxon>
        <taxon>Sclerotiniaceae</taxon>
        <taxon>Botrytis</taxon>
    </lineage>
</organism>
<gene>
    <name evidence="1" type="ORF">BCIN_15g05300</name>
</gene>
<dbReference type="VEuPathDB" id="FungiDB:Bcin15g05300"/>
<reference evidence="1 2" key="2">
    <citation type="journal article" date="2012" name="Eukaryot. Cell">
        <title>Genome update of Botrytis cinerea strains B05.10 and T4.</title>
        <authorList>
            <person name="Staats M."/>
            <person name="van Kan J.A."/>
        </authorList>
    </citation>
    <scope>NUCLEOTIDE SEQUENCE [LARGE SCALE GENOMIC DNA]</scope>
    <source>
        <strain evidence="1 2">B05.10</strain>
    </source>
</reference>
<keyword evidence="2" id="KW-1185">Reference proteome</keyword>
<proteinExistence type="predicted"/>
<dbReference type="AlphaFoldDB" id="A0A384K5G7"/>
<name>A0A384K5G7_BOTFB</name>
<dbReference type="EMBL" id="CP009819">
    <property type="protein sequence ID" value="ATZ58070.1"/>
    <property type="molecule type" value="Genomic_DNA"/>
</dbReference>
<reference evidence="1 2" key="1">
    <citation type="journal article" date="2011" name="PLoS Genet.">
        <title>Genomic analysis of the necrotrophic fungal pathogens Sclerotinia sclerotiorum and Botrytis cinerea.</title>
        <authorList>
            <person name="Amselem J."/>
            <person name="Cuomo C.A."/>
            <person name="van Kan J.A."/>
            <person name="Viaud M."/>
            <person name="Benito E.P."/>
            <person name="Couloux A."/>
            <person name="Coutinho P.M."/>
            <person name="de Vries R.P."/>
            <person name="Dyer P.S."/>
            <person name="Fillinger S."/>
            <person name="Fournier E."/>
            <person name="Gout L."/>
            <person name="Hahn M."/>
            <person name="Kohn L."/>
            <person name="Lapalu N."/>
            <person name="Plummer K.M."/>
            <person name="Pradier J.M."/>
            <person name="Quevillon E."/>
            <person name="Sharon A."/>
            <person name="Simon A."/>
            <person name="ten Have A."/>
            <person name="Tudzynski B."/>
            <person name="Tudzynski P."/>
            <person name="Wincker P."/>
            <person name="Andrew M."/>
            <person name="Anthouard V."/>
            <person name="Beever R.E."/>
            <person name="Beffa R."/>
            <person name="Benoit I."/>
            <person name="Bouzid O."/>
            <person name="Brault B."/>
            <person name="Chen Z."/>
            <person name="Choquer M."/>
            <person name="Collemare J."/>
            <person name="Cotton P."/>
            <person name="Danchin E.G."/>
            <person name="Da Silva C."/>
            <person name="Gautier A."/>
            <person name="Giraud C."/>
            <person name="Giraud T."/>
            <person name="Gonzalez C."/>
            <person name="Grossetete S."/>
            <person name="Guldener U."/>
            <person name="Henrissat B."/>
            <person name="Howlett B.J."/>
            <person name="Kodira C."/>
            <person name="Kretschmer M."/>
            <person name="Lappartient A."/>
            <person name="Leroch M."/>
            <person name="Levis C."/>
            <person name="Mauceli E."/>
            <person name="Neuveglise C."/>
            <person name="Oeser B."/>
            <person name="Pearson M."/>
            <person name="Poulain J."/>
            <person name="Poussereau N."/>
            <person name="Quesneville H."/>
            <person name="Rascle C."/>
            <person name="Schumacher J."/>
            <person name="Segurens B."/>
            <person name="Sexton A."/>
            <person name="Silva E."/>
            <person name="Sirven C."/>
            <person name="Soanes D.M."/>
            <person name="Talbot N.J."/>
            <person name="Templeton M."/>
            <person name="Yandava C."/>
            <person name="Yarden O."/>
            <person name="Zeng Q."/>
            <person name="Rollins J.A."/>
            <person name="Lebrun M.H."/>
            <person name="Dickman M."/>
        </authorList>
    </citation>
    <scope>NUCLEOTIDE SEQUENCE [LARGE SCALE GENOMIC DNA]</scope>
    <source>
        <strain evidence="1 2">B05.10</strain>
    </source>
</reference>
<reference evidence="1 2" key="3">
    <citation type="journal article" date="2017" name="Mol. Plant Pathol.">
        <title>A gapless genome sequence of the fungus Botrytis cinerea.</title>
        <authorList>
            <person name="Van Kan J.A."/>
            <person name="Stassen J.H."/>
            <person name="Mosbach A."/>
            <person name="Van Der Lee T.A."/>
            <person name="Faino L."/>
            <person name="Farmer A.D."/>
            <person name="Papasotiriou D.G."/>
            <person name="Zhou S."/>
            <person name="Seidl M.F."/>
            <person name="Cottam E."/>
            <person name="Edel D."/>
            <person name="Hahn M."/>
            <person name="Schwartz D.C."/>
            <person name="Dietrich R.A."/>
            <person name="Widdison S."/>
            <person name="Scalliet G."/>
        </authorList>
    </citation>
    <scope>NUCLEOTIDE SEQUENCE [LARGE SCALE GENOMIC DNA]</scope>
    <source>
        <strain evidence="1 2">B05.10</strain>
    </source>
</reference>
<dbReference type="Proteomes" id="UP000001798">
    <property type="component" value="Chromosome 15"/>
</dbReference>
<dbReference type="OrthoDB" id="2288358at2759"/>
<protein>
    <submittedName>
        <fullName evidence="1">Uncharacterized protein</fullName>
    </submittedName>
</protein>
<sequence>MNDILTPQKLTLDHFMCSQSDRNLFTLRRYPLIWGCDT</sequence>
<dbReference type="RefSeq" id="XP_024553537.1">
    <property type="nucleotide sequence ID" value="XM_024697721.1"/>
</dbReference>
<accession>A0A384K5G7</accession>
<evidence type="ECO:0000313" key="2">
    <source>
        <dbReference type="Proteomes" id="UP000001798"/>
    </source>
</evidence>